<organism evidence="7 9">
    <name type="scientific">Rotaria sordida</name>
    <dbReference type="NCBI Taxonomy" id="392033"/>
    <lineage>
        <taxon>Eukaryota</taxon>
        <taxon>Metazoa</taxon>
        <taxon>Spiralia</taxon>
        <taxon>Gnathifera</taxon>
        <taxon>Rotifera</taxon>
        <taxon>Eurotatoria</taxon>
        <taxon>Bdelloidea</taxon>
        <taxon>Philodinida</taxon>
        <taxon>Philodinidae</taxon>
        <taxon>Rotaria</taxon>
    </lineage>
</organism>
<dbReference type="Proteomes" id="UP000663864">
    <property type="component" value="Unassembled WGS sequence"/>
</dbReference>
<evidence type="ECO:0000313" key="9">
    <source>
        <dbReference type="Proteomes" id="UP000663864"/>
    </source>
</evidence>
<dbReference type="Proteomes" id="UP000663836">
    <property type="component" value="Unassembled WGS sequence"/>
</dbReference>
<dbReference type="EMBL" id="CAJOBD010006325">
    <property type="protein sequence ID" value="CAF4058016.1"/>
    <property type="molecule type" value="Genomic_DNA"/>
</dbReference>
<evidence type="ECO:0000256" key="6">
    <source>
        <dbReference type="SAM" id="MobiDB-lite"/>
    </source>
</evidence>
<keyword evidence="2" id="KW-0479">Metal-binding</keyword>
<feature type="compositionally biased region" description="Basic and acidic residues" evidence="6">
    <location>
        <begin position="1"/>
        <end position="15"/>
    </location>
</feature>
<dbReference type="SUPFAM" id="SSF140996">
    <property type="entry name" value="Hermes dimerisation domain"/>
    <property type="match status" value="1"/>
</dbReference>
<dbReference type="InterPro" id="IPR052035">
    <property type="entry name" value="ZnF_BED_domain_contain"/>
</dbReference>
<comment type="subcellular location">
    <subcellularLocation>
        <location evidence="1">Nucleus</location>
    </subcellularLocation>
</comment>
<feature type="region of interest" description="Disordered" evidence="6">
    <location>
        <begin position="337"/>
        <end position="453"/>
    </location>
</feature>
<dbReference type="SUPFAM" id="SSF53098">
    <property type="entry name" value="Ribonuclease H-like"/>
    <property type="match status" value="1"/>
</dbReference>
<evidence type="ECO:0000256" key="4">
    <source>
        <dbReference type="ARBA" id="ARBA00022833"/>
    </source>
</evidence>
<evidence type="ECO:0000313" key="7">
    <source>
        <dbReference type="EMBL" id="CAF1447205.1"/>
    </source>
</evidence>
<feature type="compositionally biased region" description="Acidic residues" evidence="6">
    <location>
        <begin position="353"/>
        <end position="392"/>
    </location>
</feature>
<gene>
    <name evidence="8" type="ORF">JBS370_LOCUS29421</name>
    <name evidence="7" type="ORF">ZHD862_LOCUS35102</name>
</gene>
<feature type="compositionally biased region" description="Acidic residues" evidence="6">
    <location>
        <begin position="434"/>
        <end position="446"/>
    </location>
</feature>
<feature type="compositionally biased region" description="Acidic residues" evidence="6">
    <location>
        <begin position="414"/>
        <end position="423"/>
    </location>
</feature>
<evidence type="ECO:0000256" key="3">
    <source>
        <dbReference type="ARBA" id="ARBA00022771"/>
    </source>
</evidence>
<dbReference type="GO" id="GO:0008270">
    <property type="term" value="F:zinc ion binding"/>
    <property type="evidence" value="ECO:0007669"/>
    <property type="project" value="UniProtKB-KW"/>
</dbReference>
<protein>
    <recommendedName>
        <fullName evidence="10">BED-type domain-containing protein</fullName>
    </recommendedName>
</protein>
<dbReference type="PANTHER" id="PTHR46481">
    <property type="entry name" value="ZINC FINGER BED DOMAIN-CONTAINING PROTEIN 4"/>
    <property type="match status" value="1"/>
</dbReference>
<feature type="compositionally biased region" description="Polar residues" evidence="6">
    <location>
        <begin position="393"/>
        <end position="402"/>
    </location>
</feature>
<keyword evidence="5" id="KW-0539">Nucleus</keyword>
<dbReference type="PANTHER" id="PTHR46481:SF10">
    <property type="entry name" value="ZINC FINGER BED DOMAIN-CONTAINING PROTEIN 39"/>
    <property type="match status" value="1"/>
</dbReference>
<sequence length="667" mass="77337">MVLSRDHNNDQRDESSNEMDYDLTQQIAISNLATDEVITDRVIDDGTLTEDEDENHHLNFSSETINELHQTKRTTTVTRKDVLKYFTRQSDGGFKCNLCTDSNKVFSKTNENSDTNLRSHLGKTHRMIDFLYPSQKNQQPPKPLKNLSTEEKEKLNAAAIEAIVKDALPFDHFRKPGMLKFLSTIKPGYRGPHRKTVRQHLARLYQKQRQLIKQELTSISHISLTADIWKSPARQHFICLTCHFLSSSLENRSIILSFRRFPDKHSGQRLRSFINNELKKMNLENKTRSITTDGGSDIKCATGSAEFGMRIACSAHNLNLVVKKALWLFDKTASKSKSSSTTTASKQNNNNNIDDDYGDYNDYDDYDDYDDLNDYDDYDDYDDLNDYDDYNDETSTIDNIENSYEEDVNKNESNSDDSDEDNFPNDSTIIYTSSDEDFSNDSSEDDCQNKTENEERISLQVDGNNQRQNNEQIITETASNIDILPSMIYNLLKRVRTLITFIRKSSVLDRYVRRQIQLKNIQIKRRAEEQRIKWNTTYIMISRFVAISSIITDITLSPNSETGLKKQQYHKFQKLSFSRLDWLYLSALKSVLFPFYRATILLSGSKYPTLPLAYHVLKGLKNFLTKLKDDQPLENSLKKLLLIQFNYYFEQEIPMKQKRATLVCVTI</sequence>
<dbReference type="InterPro" id="IPR012337">
    <property type="entry name" value="RNaseH-like_sf"/>
</dbReference>
<dbReference type="AlphaFoldDB" id="A0A815PCI9"/>
<accession>A0A815PCI9</accession>
<dbReference type="GO" id="GO:0005634">
    <property type="term" value="C:nucleus"/>
    <property type="evidence" value="ECO:0007669"/>
    <property type="project" value="UniProtKB-SubCell"/>
</dbReference>
<feature type="region of interest" description="Disordered" evidence="6">
    <location>
        <begin position="1"/>
        <end position="20"/>
    </location>
</feature>
<evidence type="ECO:0000313" key="8">
    <source>
        <dbReference type="EMBL" id="CAF4058016.1"/>
    </source>
</evidence>
<evidence type="ECO:0000256" key="5">
    <source>
        <dbReference type="ARBA" id="ARBA00023242"/>
    </source>
</evidence>
<comment type="caution">
    <text evidence="7">The sequence shown here is derived from an EMBL/GenBank/DDBJ whole genome shotgun (WGS) entry which is preliminary data.</text>
</comment>
<evidence type="ECO:0008006" key="10">
    <source>
        <dbReference type="Google" id="ProtNLM"/>
    </source>
</evidence>
<keyword evidence="4" id="KW-0862">Zinc</keyword>
<name>A0A815PCI9_9BILA</name>
<reference evidence="7" key="1">
    <citation type="submission" date="2021-02" db="EMBL/GenBank/DDBJ databases">
        <authorList>
            <person name="Nowell W R."/>
        </authorList>
    </citation>
    <scope>NUCLEOTIDE SEQUENCE</scope>
</reference>
<keyword evidence="3" id="KW-0863">Zinc-finger</keyword>
<dbReference type="EMBL" id="CAJNOT010004847">
    <property type="protein sequence ID" value="CAF1447205.1"/>
    <property type="molecule type" value="Genomic_DNA"/>
</dbReference>
<feature type="compositionally biased region" description="Low complexity" evidence="6">
    <location>
        <begin position="337"/>
        <end position="352"/>
    </location>
</feature>
<evidence type="ECO:0000256" key="1">
    <source>
        <dbReference type="ARBA" id="ARBA00004123"/>
    </source>
</evidence>
<evidence type="ECO:0000256" key="2">
    <source>
        <dbReference type="ARBA" id="ARBA00022723"/>
    </source>
</evidence>
<proteinExistence type="predicted"/>